<keyword evidence="2" id="KW-1185">Reference proteome</keyword>
<proteinExistence type="predicted"/>
<dbReference type="Proteomes" id="UP000194127">
    <property type="component" value="Unassembled WGS sequence"/>
</dbReference>
<organism evidence="1 2">
    <name type="scientific">Postia placenta MAD-698-R-SB12</name>
    <dbReference type="NCBI Taxonomy" id="670580"/>
    <lineage>
        <taxon>Eukaryota</taxon>
        <taxon>Fungi</taxon>
        <taxon>Dikarya</taxon>
        <taxon>Basidiomycota</taxon>
        <taxon>Agaricomycotina</taxon>
        <taxon>Agaricomycetes</taxon>
        <taxon>Polyporales</taxon>
        <taxon>Adustoporiaceae</taxon>
        <taxon>Rhodonia</taxon>
    </lineage>
</organism>
<dbReference type="GeneID" id="36322874"/>
<evidence type="ECO:0000313" key="1">
    <source>
        <dbReference type="EMBL" id="OSX58054.1"/>
    </source>
</evidence>
<gene>
    <name evidence="1" type="ORF">POSPLADRAFT_1041517</name>
</gene>
<reference evidence="1 2" key="1">
    <citation type="submission" date="2017-04" db="EMBL/GenBank/DDBJ databases">
        <title>Genome Sequence of the Model Brown-Rot Fungus Postia placenta SB12.</title>
        <authorList>
            <consortium name="DOE Joint Genome Institute"/>
            <person name="Gaskell J."/>
            <person name="Kersten P."/>
            <person name="Larrondo L.F."/>
            <person name="Canessa P."/>
            <person name="Martinez D."/>
            <person name="Hibbett D."/>
            <person name="Schmoll M."/>
            <person name="Kubicek C.P."/>
            <person name="Martinez A.T."/>
            <person name="Yadav J."/>
            <person name="Master E."/>
            <person name="Magnuson J.K."/>
            <person name="James T."/>
            <person name="Yaver D."/>
            <person name="Berka R."/>
            <person name="Labutti K."/>
            <person name="Lipzen A."/>
            <person name="Aerts A."/>
            <person name="Barry K."/>
            <person name="Henrissat B."/>
            <person name="Blanchette R."/>
            <person name="Grigoriev I."/>
            <person name="Cullen D."/>
        </authorList>
    </citation>
    <scope>NUCLEOTIDE SEQUENCE [LARGE SCALE GENOMIC DNA]</scope>
    <source>
        <strain evidence="1 2">MAD-698-R-SB12</strain>
    </source>
</reference>
<dbReference type="EMBL" id="KZ110606">
    <property type="protein sequence ID" value="OSX58054.1"/>
    <property type="molecule type" value="Genomic_DNA"/>
</dbReference>
<evidence type="ECO:0000313" key="2">
    <source>
        <dbReference type="Proteomes" id="UP000194127"/>
    </source>
</evidence>
<dbReference type="RefSeq" id="XP_024334848.1">
    <property type="nucleotide sequence ID" value="XM_024477924.1"/>
</dbReference>
<protein>
    <submittedName>
        <fullName evidence="1">Uncharacterized protein</fullName>
    </submittedName>
</protein>
<dbReference type="AlphaFoldDB" id="A0A1X6MNQ2"/>
<sequence length="53" mass="5955">MPNTVACARHNLKFQQDDVWRIVPWGSGEFASKYSTNLCSVLTIVCAQAIPMR</sequence>
<name>A0A1X6MNQ2_9APHY</name>
<accession>A0A1X6MNQ2</accession>